<dbReference type="AlphaFoldDB" id="A0AAC9Z1F9"/>
<evidence type="ECO:0000256" key="2">
    <source>
        <dbReference type="SAM" id="MobiDB-lite"/>
    </source>
</evidence>
<feature type="region of interest" description="Disordered" evidence="2">
    <location>
        <begin position="103"/>
        <end position="124"/>
    </location>
</feature>
<accession>A0AAC9Z1F9</accession>
<reference evidence="4" key="1">
    <citation type="submission" date="2017-06" db="EMBL/GenBank/DDBJ databases">
        <title>Capnocytophaga spp. assemblies.</title>
        <authorList>
            <person name="Gulvik C.A."/>
        </authorList>
    </citation>
    <scope>NUCLEOTIDE SEQUENCE [LARGE SCALE GENOMIC DNA]</scope>
    <source>
        <strain evidence="4">H3936</strain>
    </source>
</reference>
<protein>
    <submittedName>
        <fullName evidence="3">Uncharacterized protein</fullName>
    </submittedName>
</protein>
<dbReference type="RefSeq" id="WP_095918282.1">
    <property type="nucleotide sequence ID" value="NZ_CP022389.1"/>
</dbReference>
<proteinExistence type="predicted"/>
<evidence type="ECO:0000313" key="4">
    <source>
        <dbReference type="Proteomes" id="UP000243753"/>
    </source>
</evidence>
<keyword evidence="1" id="KW-0175">Coiled coil</keyword>
<gene>
    <name evidence="3" type="ORF">CGC54_01030</name>
</gene>
<feature type="coiled-coil region" evidence="1">
    <location>
        <begin position="40"/>
        <end position="74"/>
    </location>
</feature>
<dbReference type="EMBL" id="CP022389">
    <property type="protein sequence ID" value="ATA93034.1"/>
    <property type="molecule type" value="Genomic_DNA"/>
</dbReference>
<sequence length="142" mass="15542">MKYAKLAAVLAVTEIVAKKPVLGGEAKASFTEEQLEKIENALAEKDTSALEQELATLKEEKSQYQEEVNGFRASVTQALTDNELEASEDLNADIALLGKTCKEYGDARPNPTLPTNNGKEPKEDELYDGVVNMNDDHNQLVS</sequence>
<evidence type="ECO:0000256" key="1">
    <source>
        <dbReference type="SAM" id="Coils"/>
    </source>
</evidence>
<name>A0AAC9Z1F9_9FLAO</name>
<organism evidence="3 4">
    <name type="scientific">Capnocytophaga canimorsus</name>
    <dbReference type="NCBI Taxonomy" id="28188"/>
    <lineage>
        <taxon>Bacteria</taxon>
        <taxon>Pseudomonadati</taxon>
        <taxon>Bacteroidota</taxon>
        <taxon>Flavobacteriia</taxon>
        <taxon>Flavobacteriales</taxon>
        <taxon>Flavobacteriaceae</taxon>
        <taxon>Capnocytophaga</taxon>
    </lineage>
</organism>
<dbReference type="Proteomes" id="UP000243753">
    <property type="component" value="Chromosome"/>
</dbReference>
<evidence type="ECO:0000313" key="3">
    <source>
        <dbReference type="EMBL" id="ATA93034.1"/>
    </source>
</evidence>